<dbReference type="Pfam" id="PF00041">
    <property type="entry name" value="fn3"/>
    <property type="match status" value="1"/>
</dbReference>
<dbReference type="PROSITE" id="PS00109">
    <property type="entry name" value="PROTEIN_KINASE_TYR"/>
    <property type="match status" value="1"/>
</dbReference>
<evidence type="ECO:0000256" key="10">
    <source>
        <dbReference type="ARBA" id="ARBA00023180"/>
    </source>
</evidence>
<dbReference type="Gene3D" id="2.60.40.10">
    <property type="entry name" value="Immunoglobulins"/>
    <property type="match status" value="2"/>
</dbReference>
<feature type="transmembrane region" description="Helical" evidence="14">
    <location>
        <begin position="443"/>
        <end position="466"/>
    </location>
</feature>
<evidence type="ECO:0000256" key="14">
    <source>
        <dbReference type="SAM" id="Phobius"/>
    </source>
</evidence>
<dbReference type="InterPro" id="IPR003961">
    <property type="entry name" value="FN3_dom"/>
</dbReference>
<keyword evidence="12" id="KW-0067">ATP-binding</keyword>
<dbReference type="CDD" id="cd00192">
    <property type="entry name" value="PTKc"/>
    <property type="match status" value="1"/>
</dbReference>
<evidence type="ECO:0000256" key="13">
    <source>
        <dbReference type="SAM" id="MobiDB-lite"/>
    </source>
</evidence>
<dbReference type="PROSITE" id="PS50011">
    <property type="entry name" value="PROTEIN_KINASE_DOM"/>
    <property type="match status" value="1"/>
</dbReference>
<keyword evidence="3" id="KW-0808">Transferase</keyword>
<dbReference type="CDD" id="cd00063">
    <property type="entry name" value="FN3"/>
    <property type="match status" value="2"/>
</dbReference>
<keyword evidence="9" id="KW-0675">Receptor</keyword>
<dbReference type="PROSITE" id="PS00107">
    <property type="entry name" value="PROTEIN_KINASE_ATP"/>
    <property type="match status" value="1"/>
</dbReference>
<sequence>MTKSPAFAMFGRKQSMEDIRKYDDVRQSFCDTTECSECLLPCDSSIKHTDQCTDSCSSDQCKNSCHELLSYQTELKQDLSSTSSIKAISTPVILCKNVAYKSDCKTPQVAVYLKWKDTITHSVSHPLYVVRSRQLYVNGTASDWRLQKLAAVPFVEASNLYCDRQYQFQITTFLPTGQYGRPEVSKWTSTPHNYTDPVTPLSIHIDNVTVLNQRPSLTVSWDGGKDASCYYILWYLGNTQKLEEFKVPKQFSHQITDLDYATNYSIQLTSYDETFKDSSPQKRVIYHVTPDCLKVTNYNHTICAPLQPMDLKVVVTTPDHEDKGVHSVNVTLTWNPPLHTHNGSDVTRYELVYSKKPPNVPHLVQPDHGTKSIEAHQRHFNLSNLHNHNLYSFKLYAETKGGRGEAAEIERFIGLTAFEVNDVIQTRPTPEEVTSHNLNAVELLAVVLVPIALFFVLIFVVFFVFLRKRRKLQNYTTSPRRFGPVEELNPIYDGASVHINKERKEQFNADGYEIDYACLDFISVVGEGAFGKVVKAEYYPNPGDRDAKTGKIVAVKMLRDFYTGDESRSFVLEIQAMKNLGHHPYIVSIIGCCLTGPKLCLVMDFCSLGDLRNYLRKYREKLMYTVSSPYGMMSKAQKCYLPDQLFGEKEKCNSSSSNNSADADEMSDVSEAQLLSYARQITMGMEFLEERKFVHRDLAARNILLLDQRHIKISDFGLTRDVYETNVYQPTSARKLPYKWMAIESLFSQRFTIKSDVWSFGIVLWEIVTLGGSPYPSIPLKDLYGLLNDGYRMEKPENCSTKVYQIMLSCWHPNPHSRPTFSQLRQELEKLLEETRSYIDLSVEVSEDYFNESTNESNLACSTSEDNLGDHHLASPTCSHEYLESTKLFVDVHETNENTDTLDEKADTEVEMSESHRLLPYSEEQNNGEARKPNRNSYCEMALTQPDNKTKYELKDEACNQPCDNCSTKMKLTKSYSCPPKDNGQIKTSLKDSLRNVIANVGKMNYTGSPKPLSKKIHSTKKCVSLSDMTDLKDVKTTAL</sequence>
<evidence type="ECO:0000259" key="15">
    <source>
        <dbReference type="PROSITE" id="PS50011"/>
    </source>
</evidence>
<feature type="region of interest" description="Disordered" evidence="13">
    <location>
        <begin position="915"/>
        <end position="937"/>
    </location>
</feature>
<dbReference type="SMART" id="SM00219">
    <property type="entry name" value="TyrKc"/>
    <property type="match status" value="1"/>
</dbReference>
<dbReference type="InterPro" id="IPR017441">
    <property type="entry name" value="Protein_kinase_ATP_BS"/>
</dbReference>
<dbReference type="Pfam" id="PF07714">
    <property type="entry name" value="PK_Tyr_Ser-Thr"/>
    <property type="match status" value="1"/>
</dbReference>
<dbReference type="PROSITE" id="PS50853">
    <property type="entry name" value="FN3"/>
    <property type="match status" value="2"/>
</dbReference>
<dbReference type="InterPro" id="IPR000719">
    <property type="entry name" value="Prot_kinase_dom"/>
</dbReference>
<evidence type="ECO:0000256" key="5">
    <source>
        <dbReference type="ARBA" id="ARBA00022737"/>
    </source>
</evidence>
<keyword evidence="12" id="KW-0547">Nucleotide-binding</keyword>
<evidence type="ECO:0000256" key="4">
    <source>
        <dbReference type="ARBA" id="ARBA00022692"/>
    </source>
</evidence>
<evidence type="ECO:0000313" key="18">
    <source>
        <dbReference type="Proteomes" id="UP001164746"/>
    </source>
</evidence>
<keyword evidence="10" id="KW-0325">Glycoprotein</keyword>
<dbReference type="Gene3D" id="1.10.510.10">
    <property type="entry name" value="Transferase(Phosphotransferase) domain 1"/>
    <property type="match status" value="1"/>
</dbReference>
<dbReference type="InterPro" id="IPR050122">
    <property type="entry name" value="RTK"/>
</dbReference>
<evidence type="ECO:0000256" key="9">
    <source>
        <dbReference type="ARBA" id="ARBA00023170"/>
    </source>
</evidence>
<evidence type="ECO:0000256" key="6">
    <source>
        <dbReference type="ARBA" id="ARBA00022777"/>
    </source>
</evidence>
<gene>
    <name evidence="17" type="ORF">MAR_016089</name>
</gene>
<comment type="catalytic activity">
    <reaction evidence="11">
        <text>L-tyrosyl-[protein] + ATP = O-phospho-L-tyrosyl-[protein] + ADP + H(+)</text>
        <dbReference type="Rhea" id="RHEA:10596"/>
        <dbReference type="Rhea" id="RHEA-COMP:10136"/>
        <dbReference type="Rhea" id="RHEA-COMP:20101"/>
        <dbReference type="ChEBI" id="CHEBI:15378"/>
        <dbReference type="ChEBI" id="CHEBI:30616"/>
        <dbReference type="ChEBI" id="CHEBI:46858"/>
        <dbReference type="ChEBI" id="CHEBI:61978"/>
        <dbReference type="ChEBI" id="CHEBI:456216"/>
        <dbReference type="EC" id="2.7.10.1"/>
    </reaction>
</comment>
<organism evidence="17 18">
    <name type="scientific">Mya arenaria</name>
    <name type="common">Soft-shell clam</name>
    <dbReference type="NCBI Taxonomy" id="6604"/>
    <lineage>
        <taxon>Eukaryota</taxon>
        <taxon>Metazoa</taxon>
        <taxon>Spiralia</taxon>
        <taxon>Lophotrochozoa</taxon>
        <taxon>Mollusca</taxon>
        <taxon>Bivalvia</taxon>
        <taxon>Autobranchia</taxon>
        <taxon>Heteroconchia</taxon>
        <taxon>Euheterodonta</taxon>
        <taxon>Imparidentia</taxon>
        <taxon>Neoheterodontei</taxon>
        <taxon>Myida</taxon>
        <taxon>Myoidea</taxon>
        <taxon>Myidae</taxon>
        <taxon>Mya</taxon>
    </lineage>
</organism>
<name>A0ABY7FIT9_MYAAR</name>
<keyword evidence="7 14" id="KW-1133">Transmembrane helix</keyword>
<keyword evidence="6" id="KW-0418">Kinase</keyword>
<evidence type="ECO:0000256" key="3">
    <source>
        <dbReference type="ARBA" id="ARBA00022679"/>
    </source>
</evidence>
<feature type="binding site" evidence="12">
    <location>
        <position position="556"/>
    </location>
    <ligand>
        <name>ATP</name>
        <dbReference type="ChEBI" id="CHEBI:30616"/>
    </ligand>
</feature>
<keyword evidence="4 14" id="KW-0812">Transmembrane</keyword>
<evidence type="ECO:0000313" key="17">
    <source>
        <dbReference type="EMBL" id="WAR22115.1"/>
    </source>
</evidence>
<protein>
    <recommendedName>
        <fullName evidence="2">receptor protein-tyrosine kinase</fullName>
        <ecNumber evidence="2">2.7.10.1</ecNumber>
    </recommendedName>
</protein>
<feature type="domain" description="Fibronectin type-III" evidence="16">
    <location>
        <begin position="199"/>
        <end position="291"/>
    </location>
</feature>
<dbReference type="Gene3D" id="3.30.200.20">
    <property type="entry name" value="Phosphorylase Kinase, domain 1"/>
    <property type="match status" value="1"/>
</dbReference>
<reference evidence="17" key="1">
    <citation type="submission" date="2022-11" db="EMBL/GenBank/DDBJ databases">
        <title>Centuries of genome instability and evolution in soft-shell clam transmissible cancer (bioRxiv).</title>
        <authorList>
            <person name="Hart S.F.M."/>
            <person name="Yonemitsu M.A."/>
            <person name="Giersch R.M."/>
            <person name="Beal B.F."/>
            <person name="Arriagada G."/>
            <person name="Davis B.W."/>
            <person name="Ostrander E.A."/>
            <person name="Goff S.P."/>
            <person name="Metzger M.J."/>
        </authorList>
    </citation>
    <scope>NUCLEOTIDE SEQUENCE</scope>
    <source>
        <strain evidence="17">MELC-2E11</strain>
        <tissue evidence="17">Siphon/mantle</tissue>
    </source>
</reference>
<dbReference type="SUPFAM" id="SSF49265">
    <property type="entry name" value="Fibronectin type III"/>
    <property type="match status" value="1"/>
</dbReference>
<keyword evidence="18" id="KW-1185">Reference proteome</keyword>
<dbReference type="PANTHER" id="PTHR24416">
    <property type="entry name" value="TYROSINE-PROTEIN KINASE RECEPTOR"/>
    <property type="match status" value="1"/>
</dbReference>
<evidence type="ECO:0000256" key="12">
    <source>
        <dbReference type="PROSITE-ProRule" id="PRU10141"/>
    </source>
</evidence>
<dbReference type="EMBL" id="CP111023">
    <property type="protein sequence ID" value="WAR22115.1"/>
    <property type="molecule type" value="Genomic_DNA"/>
</dbReference>
<keyword evidence="5" id="KW-0677">Repeat</keyword>
<accession>A0ABY7FIT9</accession>
<dbReference type="InterPro" id="IPR013783">
    <property type="entry name" value="Ig-like_fold"/>
</dbReference>
<dbReference type="EC" id="2.7.10.1" evidence="2"/>
<proteinExistence type="predicted"/>
<comment type="subcellular location">
    <subcellularLocation>
        <location evidence="1">Membrane</location>
        <topology evidence="1">Single-pass membrane protein</topology>
    </subcellularLocation>
</comment>
<evidence type="ECO:0000256" key="7">
    <source>
        <dbReference type="ARBA" id="ARBA00022989"/>
    </source>
</evidence>
<dbReference type="PANTHER" id="PTHR24416:SF620">
    <property type="entry name" value="TYROSINE-PROTEIN KINASE RECEPTOR TORSO"/>
    <property type="match status" value="1"/>
</dbReference>
<dbReference type="SUPFAM" id="SSF56112">
    <property type="entry name" value="Protein kinase-like (PK-like)"/>
    <property type="match status" value="1"/>
</dbReference>
<evidence type="ECO:0000256" key="2">
    <source>
        <dbReference type="ARBA" id="ARBA00011902"/>
    </source>
</evidence>
<dbReference type="InterPro" id="IPR001245">
    <property type="entry name" value="Ser-Thr/Tyr_kinase_cat_dom"/>
</dbReference>
<evidence type="ECO:0000259" key="16">
    <source>
        <dbReference type="PROSITE" id="PS50853"/>
    </source>
</evidence>
<feature type="domain" description="Fibronectin type-III" evidence="16">
    <location>
        <begin position="307"/>
        <end position="419"/>
    </location>
</feature>
<evidence type="ECO:0000256" key="8">
    <source>
        <dbReference type="ARBA" id="ARBA00023136"/>
    </source>
</evidence>
<keyword evidence="8 14" id="KW-0472">Membrane</keyword>
<dbReference type="InterPro" id="IPR036116">
    <property type="entry name" value="FN3_sf"/>
</dbReference>
<dbReference type="Proteomes" id="UP001164746">
    <property type="component" value="Chromosome 12"/>
</dbReference>
<evidence type="ECO:0000256" key="11">
    <source>
        <dbReference type="ARBA" id="ARBA00051243"/>
    </source>
</evidence>
<dbReference type="InterPro" id="IPR008266">
    <property type="entry name" value="Tyr_kinase_AS"/>
</dbReference>
<dbReference type="InterPro" id="IPR011009">
    <property type="entry name" value="Kinase-like_dom_sf"/>
</dbReference>
<dbReference type="SMART" id="SM00060">
    <property type="entry name" value="FN3"/>
    <property type="match status" value="2"/>
</dbReference>
<feature type="domain" description="Protein kinase" evidence="15">
    <location>
        <begin position="519"/>
        <end position="832"/>
    </location>
</feature>
<dbReference type="InterPro" id="IPR020635">
    <property type="entry name" value="Tyr_kinase_cat_dom"/>
</dbReference>
<evidence type="ECO:0000256" key="1">
    <source>
        <dbReference type="ARBA" id="ARBA00004167"/>
    </source>
</evidence>